<accession>A0AAV4UUZ6</accession>
<name>A0AAV4UUZ6_9ARAC</name>
<protein>
    <submittedName>
        <fullName evidence="1">Uncharacterized protein</fullName>
    </submittedName>
</protein>
<sequence>MYFYISDSTTVFSEAIVLSKIAPLPTIQFHPRVKISLKKCLSYKVGGCSESDIHQYVNLWLAKSFQNYCCPPRRPIVMLSKNVGDLNTRADLNENRGLSGRRVDMNGAVVQRPGRVLDKFLLMSEECWPRIKKAIVGFYKNILLLLYRTIKMTDWFKCYENFDVDMRFGDLKGGMLYYCHVK</sequence>
<keyword evidence="2" id="KW-1185">Reference proteome</keyword>
<reference evidence="1 2" key="1">
    <citation type="submission" date="2021-06" db="EMBL/GenBank/DDBJ databases">
        <title>Caerostris darwini draft genome.</title>
        <authorList>
            <person name="Kono N."/>
            <person name="Arakawa K."/>
        </authorList>
    </citation>
    <scope>NUCLEOTIDE SEQUENCE [LARGE SCALE GENOMIC DNA]</scope>
</reference>
<dbReference type="EMBL" id="BPLQ01011974">
    <property type="protein sequence ID" value="GIY61721.1"/>
    <property type="molecule type" value="Genomic_DNA"/>
</dbReference>
<proteinExistence type="predicted"/>
<gene>
    <name evidence="1" type="ORF">CDAR_36551</name>
</gene>
<dbReference type="Proteomes" id="UP001054837">
    <property type="component" value="Unassembled WGS sequence"/>
</dbReference>
<comment type="caution">
    <text evidence="1">The sequence shown here is derived from an EMBL/GenBank/DDBJ whole genome shotgun (WGS) entry which is preliminary data.</text>
</comment>
<organism evidence="1 2">
    <name type="scientific">Caerostris darwini</name>
    <dbReference type="NCBI Taxonomy" id="1538125"/>
    <lineage>
        <taxon>Eukaryota</taxon>
        <taxon>Metazoa</taxon>
        <taxon>Ecdysozoa</taxon>
        <taxon>Arthropoda</taxon>
        <taxon>Chelicerata</taxon>
        <taxon>Arachnida</taxon>
        <taxon>Araneae</taxon>
        <taxon>Araneomorphae</taxon>
        <taxon>Entelegynae</taxon>
        <taxon>Araneoidea</taxon>
        <taxon>Araneidae</taxon>
        <taxon>Caerostris</taxon>
    </lineage>
</organism>
<dbReference type="AlphaFoldDB" id="A0AAV4UUZ6"/>
<evidence type="ECO:0000313" key="1">
    <source>
        <dbReference type="EMBL" id="GIY61721.1"/>
    </source>
</evidence>
<evidence type="ECO:0000313" key="2">
    <source>
        <dbReference type="Proteomes" id="UP001054837"/>
    </source>
</evidence>